<organism evidence="2 3">
    <name type="scientific">Daphnia pulex</name>
    <name type="common">Water flea</name>
    <dbReference type="NCBI Taxonomy" id="6669"/>
    <lineage>
        <taxon>Eukaryota</taxon>
        <taxon>Metazoa</taxon>
        <taxon>Ecdysozoa</taxon>
        <taxon>Arthropoda</taxon>
        <taxon>Crustacea</taxon>
        <taxon>Branchiopoda</taxon>
        <taxon>Diplostraca</taxon>
        <taxon>Cladocera</taxon>
        <taxon>Anomopoda</taxon>
        <taxon>Daphniidae</taxon>
        <taxon>Daphnia</taxon>
    </lineage>
</organism>
<evidence type="ECO:0000313" key="3">
    <source>
        <dbReference type="Proteomes" id="UP000000305"/>
    </source>
</evidence>
<name>E9HJE3_DAPPU</name>
<proteinExistence type="predicted"/>
<dbReference type="AlphaFoldDB" id="E9HJE3"/>
<dbReference type="KEGG" id="dpx:DAPPUDRAFT_260540"/>
<feature type="region of interest" description="Disordered" evidence="1">
    <location>
        <begin position="1"/>
        <end position="26"/>
    </location>
</feature>
<dbReference type="HOGENOM" id="CLU_3144321_0_0_1"/>
<gene>
    <name evidence="2" type="ORF">DAPPUDRAFT_260540</name>
</gene>
<dbReference type="Proteomes" id="UP000000305">
    <property type="component" value="Unassembled WGS sequence"/>
</dbReference>
<keyword evidence="3" id="KW-1185">Reference proteome</keyword>
<evidence type="ECO:0000313" key="2">
    <source>
        <dbReference type="EMBL" id="EFX68154.1"/>
    </source>
</evidence>
<evidence type="ECO:0000256" key="1">
    <source>
        <dbReference type="SAM" id="MobiDB-lite"/>
    </source>
</evidence>
<dbReference type="InParanoid" id="E9HJE3"/>
<feature type="compositionally biased region" description="Basic and acidic residues" evidence="1">
    <location>
        <begin position="1"/>
        <end position="11"/>
    </location>
</feature>
<protein>
    <submittedName>
        <fullName evidence="2">Uncharacterized protein</fullName>
    </submittedName>
</protein>
<reference evidence="2 3" key="1">
    <citation type="journal article" date="2011" name="Science">
        <title>The ecoresponsive genome of Daphnia pulex.</title>
        <authorList>
            <person name="Colbourne J.K."/>
            <person name="Pfrender M.E."/>
            <person name="Gilbert D."/>
            <person name="Thomas W.K."/>
            <person name="Tucker A."/>
            <person name="Oakley T.H."/>
            <person name="Tokishita S."/>
            <person name="Aerts A."/>
            <person name="Arnold G.J."/>
            <person name="Basu M.K."/>
            <person name="Bauer D.J."/>
            <person name="Caceres C.E."/>
            <person name="Carmel L."/>
            <person name="Casola C."/>
            <person name="Choi J.H."/>
            <person name="Detter J.C."/>
            <person name="Dong Q."/>
            <person name="Dusheyko S."/>
            <person name="Eads B.D."/>
            <person name="Frohlich T."/>
            <person name="Geiler-Samerotte K.A."/>
            <person name="Gerlach D."/>
            <person name="Hatcher P."/>
            <person name="Jogdeo S."/>
            <person name="Krijgsveld J."/>
            <person name="Kriventseva E.V."/>
            <person name="Kultz D."/>
            <person name="Laforsch C."/>
            <person name="Lindquist E."/>
            <person name="Lopez J."/>
            <person name="Manak J.R."/>
            <person name="Muller J."/>
            <person name="Pangilinan J."/>
            <person name="Patwardhan R.P."/>
            <person name="Pitluck S."/>
            <person name="Pritham E.J."/>
            <person name="Rechtsteiner A."/>
            <person name="Rho M."/>
            <person name="Rogozin I.B."/>
            <person name="Sakarya O."/>
            <person name="Salamov A."/>
            <person name="Schaack S."/>
            <person name="Shapiro H."/>
            <person name="Shiga Y."/>
            <person name="Skalitzky C."/>
            <person name="Smith Z."/>
            <person name="Souvorov A."/>
            <person name="Sung W."/>
            <person name="Tang Z."/>
            <person name="Tsuchiya D."/>
            <person name="Tu H."/>
            <person name="Vos H."/>
            <person name="Wang M."/>
            <person name="Wolf Y.I."/>
            <person name="Yamagata H."/>
            <person name="Yamada T."/>
            <person name="Ye Y."/>
            <person name="Shaw J.R."/>
            <person name="Andrews J."/>
            <person name="Crease T.J."/>
            <person name="Tang H."/>
            <person name="Lucas S.M."/>
            <person name="Robertson H.M."/>
            <person name="Bork P."/>
            <person name="Koonin E.V."/>
            <person name="Zdobnov E.M."/>
            <person name="Grigoriev I.V."/>
            <person name="Lynch M."/>
            <person name="Boore J.L."/>
        </authorList>
    </citation>
    <scope>NUCLEOTIDE SEQUENCE [LARGE SCALE GENOMIC DNA]</scope>
</reference>
<dbReference type="EMBL" id="GL732661">
    <property type="protein sequence ID" value="EFX68154.1"/>
    <property type="molecule type" value="Genomic_DNA"/>
</dbReference>
<accession>E9HJE3</accession>
<sequence>MVSSAEYEKHATTHLTRNLNDRKLQGGKQLKKANFIAKHGKSVSFNLKH</sequence>